<feature type="transmembrane region" description="Helical" evidence="2">
    <location>
        <begin position="120"/>
        <end position="147"/>
    </location>
</feature>
<feature type="compositionally biased region" description="Basic and acidic residues" evidence="1">
    <location>
        <begin position="198"/>
        <end position="208"/>
    </location>
</feature>
<accession>A0AAV3SSM7</accession>
<comment type="caution">
    <text evidence="3">The sequence shown here is derived from an EMBL/GenBank/DDBJ whole genome shotgun (WGS) entry which is preliminary data.</text>
</comment>
<evidence type="ECO:0000256" key="1">
    <source>
        <dbReference type="SAM" id="MobiDB-lite"/>
    </source>
</evidence>
<evidence type="ECO:0000313" key="3">
    <source>
        <dbReference type="EMBL" id="GAA0541615.1"/>
    </source>
</evidence>
<keyword evidence="2" id="KW-0812">Transmembrane</keyword>
<dbReference type="Proteomes" id="UP001567571">
    <property type="component" value="Unassembled WGS sequence"/>
</dbReference>
<keyword evidence="2" id="KW-0472">Membrane</keyword>
<reference evidence="3" key="1">
    <citation type="journal article" date="2014" name="Int. J. Syst. Evol. Microbiol.">
        <title>Complete genome sequence of Corynebacterium casei LMG S-19264T (=DSM 44701T), isolated from a smear-ripened cheese.</title>
        <authorList>
            <consortium name="US DOE Joint Genome Institute (JGI-PGF)"/>
            <person name="Walter F."/>
            <person name="Albersmeier A."/>
            <person name="Kalinowski J."/>
            <person name="Ruckert C."/>
        </authorList>
    </citation>
    <scope>NUCLEOTIDE SEQUENCE</scope>
    <source>
        <strain evidence="3">JCM 14265</strain>
    </source>
</reference>
<gene>
    <name evidence="4" type="ORF">ABNG02_13750</name>
    <name evidence="3" type="ORF">GCM10008994_15890</name>
</gene>
<reference evidence="4 6" key="3">
    <citation type="submission" date="2024-06" db="EMBL/GenBank/DDBJ databases">
        <title>Halorubrum miltondacostae sp. nov., a potential PHA producer isolated from an inland solar saltern in Rio Maior, Portugal.</title>
        <authorList>
            <person name="Albuquerque L."/>
            <person name="Viver T."/>
            <person name="Barroso C."/>
            <person name="Claudino R."/>
            <person name="Galvan M."/>
            <person name="Simoes G."/>
            <person name="Lobo Da Cunha A."/>
            <person name="Egas C."/>
        </authorList>
    </citation>
    <scope>NUCLEOTIDE SEQUENCE [LARGE SCALE GENOMIC DNA]</scope>
    <source>
        <strain evidence="4 6">DSM 18646</strain>
    </source>
</reference>
<protein>
    <submittedName>
        <fullName evidence="3">Uncharacterized protein</fullName>
    </submittedName>
</protein>
<evidence type="ECO:0000313" key="5">
    <source>
        <dbReference type="Proteomes" id="UP001501425"/>
    </source>
</evidence>
<keyword evidence="6" id="KW-1185">Reference proteome</keyword>
<evidence type="ECO:0000256" key="2">
    <source>
        <dbReference type="SAM" id="Phobius"/>
    </source>
</evidence>
<keyword evidence="2" id="KW-1133">Transmembrane helix</keyword>
<name>A0AAV3SSM7_9EURY</name>
<feature type="transmembrane region" description="Helical" evidence="2">
    <location>
        <begin position="26"/>
        <end position="55"/>
    </location>
</feature>
<sequence>MSDGETIFTHLTSQAVHVLRATILTVLYAGLALSFSGGALGLLGVYLIFTSGILPWYFSGLHKQERILILVVIASIGIIQAIASLWVHPILSTSVVFVAGNVLLNNGENVEKYDALGDEYWPVSILLVPFGLVGWILASPISIVIWFTDFISWMSDMGDTTEQATSGEPRDKSAPTTQSQPQQRLETVQRSGQTAEDINNRRPDEPKETSTGAGSSSPFEN</sequence>
<dbReference type="RefSeq" id="WP_343778086.1">
    <property type="nucleotide sequence ID" value="NZ_BAAADQ010000006.1"/>
</dbReference>
<reference evidence="3" key="2">
    <citation type="submission" date="2023-12" db="EMBL/GenBank/DDBJ databases">
        <authorList>
            <person name="Sun Q."/>
            <person name="Inoue M."/>
        </authorList>
    </citation>
    <scope>NUCLEOTIDE SEQUENCE</scope>
    <source>
        <strain evidence="3">JCM 14265</strain>
    </source>
</reference>
<dbReference type="AlphaFoldDB" id="A0AAV3SSM7"/>
<feature type="region of interest" description="Disordered" evidence="1">
    <location>
        <begin position="159"/>
        <end position="221"/>
    </location>
</feature>
<dbReference type="EMBL" id="BAAADQ010000006">
    <property type="protein sequence ID" value="GAA0541615.1"/>
    <property type="molecule type" value="Genomic_DNA"/>
</dbReference>
<dbReference type="EMBL" id="JBEDNW010000008">
    <property type="protein sequence ID" value="MEZ3168389.1"/>
    <property type="molecule type" value="Genomic_DNA"/>
</dbReference>
<proteinExistence type="predicted"/>
<feature type="transmembrane region" description="Helical" evidence="2">
    <location>
        <begin position="67"/>
        <end position="87"/>
    </location>
</feature>
<feature type="compositionally biased region" description="Polar residues" evidence="1">
    <location>
        <begin position="209"/>
        <end position="221"/>
    </location>
</feature>
<organism evidence="3 5">
    <name type="scientific">Halorubrum ejinorense</name>
    <dbReference type="NCBI Taxonomy" id="425309"/>
    <lineage>
        <taxon>Archaea</taxon>
        <taxon>Methanobacteriati</taxon>
        <taxon>Methanobacteriota</taxon>
        <taxon>Stenosarchaea group</taxon>
        <taxon>Halobacteria</taxon>
        <taxon>Halobacteriales</taxon>
        <taxon>Haloferacaceae</taxon>
        <taxon>Halorubrum</taxon>
    </lineage>
</organism>
<evidence type="ECO:0000313" key="6">
    <source>
        <dbReference type="Proteomes" id="UP001567571"/>
    </source>
</evidence>
<dbReference type="Proteomes" id="UP001501425">
    <property type="component" value="Unassembled WGS sequence"/>
</dbReference>
<evidence type="ECO:0000313" key="4">
    <source>
        <dbReference type="EMBL" id="MEZ3168389.1"/>
    </source>
</evidence>
<feature type="compositionally biased region" description="Polar residues" evidence="1">
    <location>
        <begin position="174"/>
        <end position="197"/>
    </location>
</feature>